<evidence type="ECO:0000256" key="7">
    <source>
        <dbReference type="ARBA" id="ARBA00022692"/>
    </source>
</evidence>
<accession>A0ABZ1BZ03</accession>
<dbReference type="RefSeq" id="WP_324717230.1">
    <property type="nucleotide sequence ID" value="NZ_CP141615.1"/>
</dbReference>
<evidence type="ECO:0000256" key="4">
    <source>
        <dbReference type="ARBA" id="ARBA00022448"/>
    </source>
</evidence>
<comment type="cofactor">
    <cofactor evidence="1">
        <name>heme</name>
        <dbReference type="ChEBI" id="CHEBI:30413"/>
    </cofactor>
</comment>
<dbReference type="InterPro" id="IPR051817">
    <property type="entry name" value="FDH_cytochrome_b556_subunit"/>
</dbReference>
<dbReference type="Gene3D" id="1.20.950.20">
    <property type="entry name" value="Transmembrane di-heme cytochromes, Chain C"/>
    <property type="match status" value="1"/>
</dbReference>
<comment type="subcellular location">
    <subcellularLocation>
        <location evidence="2">Cell membrane</location>
        <topology evidence="2">Multi-pass membrane protein</topology>
    </subcellularLocation>
</comment>
<dbReference type="EMBL" id="CP141615">
    <property type="protein sequence ID" value="WRP17959.1"/>
    <property type="molecule type" value="Genomic_DNA"/>
</dbReference>
<gene>
    <name evidence="15" type="ORF">U7230_02800</name>
</gene>
<protein>
    <submittedName>
        <fullName evidence="15">Formate dehydrogenase subunit gamma</fullName>
        <ecNumber evidence="15">1.17.1.9</ecNumber>
    </submittedName>
</protein>
<evidence type="ECO:0000256" key="13">
    <source>
        <dbReference type="SAM" id="Phobius"/>
    </source>
</evidence>
<dbReference type="InterPro" id="IPR006471">
    <property type="entry name" value="Formate_DH_gsu"/>
</dbReference>
<evidence type="ECO:0000256" key="11">
    <source>
        <dbReference type="ARBA" id="ARBA00023004"/>
    </source>
</evidence>
<keyword evidence="15" id="KW-0560">Oxidoreductase</keyword>
<organism evidence="15 16">
    <name type="scientific">Carboxydichorda subterranea</name>
    <dbReference type="NCBI Taxonomy" id="3109565"/>
    <lineage>
        <taxon>Bacteria</taxon>
        <taxon>Bacillati</taxon>
        <taxon>Bacillota</taxon>
        <taxon>Limnochordia</taxon>
        <taxon>Limnochordales</taxon>
        <taxon>Geochordaceae</taxon>
        <taxon>Carboxydichorda</taxon>
    </lineage>
</organism>
<dbReference type="Proteomes" id="UP001332192">
    <property type="component" value="Chromosome"/>
</dbReference>
<keyword evidence="12 13" id="KW-0472">Membrane</keyword>
<keyword evidence="4" id="KW-0813">Transport</keyword>
<dbReference type="NCBIfam" id="TIGR01583">
    <property type="entry name" value="formate-DH-gamm"/>
    <property type="match status" value="1"/>
</dbReference>
<feature type="transmembrane region" description="Helical" evidence="13">
    <location>
        <begin position="161"/>
        <end position="186"/>
    </location>
</feature>
<keyword evidence="5" id="KW-1003">Cell membrane</keyword>
<feature type="domain" description="Cytochrome b561 bacterial/Ni-hydrogenase" evidence="14">
    <location>
        <begin position="17"/>
        <end position="192"/>
    </location>
</feature>
<keyword evidence="8" id="KW-0479">Metal-binding</keyword>
<dbReference type="PANTHER" id="PTHR30074:SF6">
    <property type="entry name" value="FORMATE DEHYDROGENASE GAMMA SUBUNIT"/>
    <property type="match status" value="1"/>
</dbReference>
<evidence type="ECO:0000256" key="8">
    <source>
        <dbReference type="ARBA" id="ARBA00022723"/>
    </source>
</evidence>
<evidence type="ECO:0000256" key="2">
    <source>
        <dbReference type="ARBA" id="ARBA00004651"/>
    </source>
</evidence>
<dbReference type="SUPFAM" id="SSF81342">
    <property type="entry name" value="Transmembrane di-heme cytochromes"/>
    <property type="match status" value="1"/>
</dbReference>
<feature type="transmembrane region" description="Helical" evidence="13">
    <location>
        <begin position="24"/>
        <end position="44"/>
    </location>
</feature>
<name>A0ABZ1BZ03_9FIRM</name>
<keyword evidence="10 13" id="KW-1133">Transmembrane helix</keyword>
<feature type="transmembrane region" description="Helical" evidence="13">
    <location>
        <begin position="64"/>
        <end position="84"/>
    </location>
</feature>
<dbReference type="InterPro" id="IPR016174">
    <property type="entry name" value="Di-haem_cyt_TM"/>
</dbReference>
<feature type="transmembrane region" description="Helical" evidence="13">
    <location>
        <begin position="122"/>
        <end position="141"/>
    </location>
</feature>
<sequence>MGGRAGRATNHTGRIERFSLFERIVHWLVALSFIVAALTGMGLYMPGLFWLTSLFGGGTPARWLHPWAGMVFAVSLVVMVATWARQMVLDRLDWLWLRRVSAYVTHGGETVEAGRFNAGQKLLFWTVLALGVLEVATGIFMCNPARYGGTRVMLLAYPVHSLVAAGYVALIILHVYMATIALPGTFETMTHGRIPRYWARFHHPRWYREIEAKEATHAPEPARVASAVDMAAAPPKGR</sequence>
<dbReference type="EC" id="1.17.1.9" evidence="15"/>
<evidence type="ECO:0000313" key="16">
    <source>
        <dbReference type="Proteomes" id="UP001332192"/>
    </source>
</evidence>
<keyword evidence="7 13" id="KW-0812">Transmembrane</keyword>
<dbReference type="InterPro" id="IPR011577">
    <property type="entry name" value="Cyt_b561_bac/Ni-Hgenase"/>
</dbReference>
<evidence type="ECO:0000256" key="5">
    <source>
        <dbReference type="ARBA" id="ARBA00022475"/>
    </source>
</evidence>
<evidence type="ECO:0000256" key="9">
    <source>
        <dbReference type="ARBA" id="ARBA00022982"/>
    </source>
</evidence>
<reference evidence="15 16" key="1">
    <citation type="journal article" date="2024" name="Front. Microbiol.">
        <title>Novel thermophilic genera Geochorda gen. nov. and Carboxydochorda gen. nov. from the deep terrestrial subsurface reveal the ecophysiological diversity in the class Limnochordia.</title>
        <authorList>
            <person name="Karnachuk O.V."/>
            <person name="Lukina A.P."/>
            <person name="Avakyan M.R."/>
            <person name="Kadnikov V.V."/>
            <person name="Begmatov S."/>
            <person name="Beletsky A.V."/>
            <person name="Vlasova K.G."/>
            <person name="Novikov A.A."/>
            <person name="Shcherbakova V.A."/>
            <person name="Mardanov A.V."/>
            <person name="Ravin N.V."/>
        </authorList>
    </citation>
    <scope>NUCLEOTIDE SEQUENCE [LARGE SCALE GENOMIC DNA]</scope>
    <source>
        <strain evidence="15 16">L945</strain>
    </source>
</reference>
<keyword evidence="16" id="KW-1185">Reference proteome</keyword>
<proteinExistence type="inferred from homology"/>
<keyword evidence="11" id="KW-0408">Iron</keyword>
<evidence type="ECO:0000256" key="1">
    <source>
        <dbReference type="ARBA" id="ARBA00001971"/>
    </source>
</evidence>
<evidence type="ECO:0000256" key="12">
    <source>
        <dbReference type="ARBA" id="ARBA00023136"/>
    </source>
</evidence>
<dbReference type="PANTHER" id="PTHR30074">
    <property type="entry name" value="FORMATE DEHYDROGENASE, NITRATE-INDUCIBLE, CYTOCHROME B556 FDN SUBUNIT"/>
    <property type="match status" value="1"/>
</dbReference>
<evidence type="ECO:0000256" key="6">
    <source>
        <dbReference type="ARBA" id="ARBA00022617"/>
    </source>
</evidence>
<keyword evidence="6" id="KW-0349">Heme</keyword>
<keyword evidence="9" id="KW-0249">Electron transport</keyword>
<evidence type="ECO:0000259" key="14">
    <source>
        <dbReference type="Pfam" id="PF01292"/>
    </source>
</evidence>
<dbReference type="GO" id="GO:0008863">
    <property type="term" value="F:formate dehydrogenase (NAD+) activity"/>
    <property type="evidence" value="ECO:0007669"/>
    <property type="project" value="UniProtKB-EC"/>
</dbReference>
<evidence type="ECO:0000256" key="3">
    <source>
        <dbReference type="ARBA" id="ARBA00010747"/>
    </source>
</evidence>
<comment type="similarity">
    <text evidence="3">Belongs to the formate dehydrogenase gamma subunit family.</text>
</comment>
<dbReference type="Pfam" id="PF01292">
    <property type="entry name" value="Ni_hydr_CYTB"/>
    <property type="match status" value="1"/>
</dbReference>
<evidence type="ECO:0000256" key="10">
    <source>
        <dbReference type="ARBA" id="ARBA00022989"/>
    </source>
</evidence>
<evidence type="ECO:0000313" key="15">
    <source>
        <dbReference type="EMBL" id="WRP17959.1"/>
    </source>
</evidence>